<protein>
    <submittedName>
        <fullName evidence="2">Uncharacterized protein</fullName>
    </submittedName>
</protein>
<dbReference type="EMBL" id="CAICTM010000683">
    <property type="protein sequence ID" value="CAB9514930.1"/>
    <property type="molecule type" value="Genomic_DNA"/>
</dbReference>
<feature type="coiled-coil region" evidence="1">
    <location>
        <begin position="140"/>
        <end position="215"/>
    </location>
</feature>
<proteinExistence type="predicted"/>
<gene>
    <name evidence="2" type="ORF">SEMRO_684_G186770.1</name>
</gene>
<dbReference type="Proteomes" id="UP001153069">
    <property type="component" value="Unassembled WGS sequence"/>
</dbReference>
<keyword evidence="3" id="KW-1185">Reference proteome</keyword>
<sequence length="222" mass="25201">MGATESKVAPSSKPTGKVVIKGKGKNKKAVATAVAKAKVGSAANASADGKEVRVVRPNDYELAIKSCKELEFILETEFGSTGATLHEMITNANASLPIELIMNMRYVATIGNNLVHEKSFSYIPDQDEFVKRYQRSVNALQEISQQRRIVERRVVEAKRKKREAEIQEELMNEDREWLDKQHREVTAQKARKLELEKEKEALEKQRREIEELQAKNRLCACF</sequence>
<dbReference type="AlphaFoldDB" id="A0A9N8HJT1"/>
<comment type="caution">
    <text evidence="2">The sequence shown here is derived from an EMBL/GenBank/DDBJ whole genome shotgun (WGS) entry which is preliminary data.</text>
</comment>
<accession>A0A9N8HJT1</accession>
<name>A0A9N8HJT1_9STRA</name>
<keyword evidence="1" id="KW-0175">Coiled coil</keyword>
<organism evidence="2 3">
    <name type="scientific">Seminavis robusta</name>
    <dbReference type="NCBI Taxonomy" id="568900"/>
    <lineage>
        <taxon>Eukaryota</taxon>
        <taxon>Sar</taxon>
        <taxon>Stramenopiles</taxon>
        <taxon>Ochrophyta</taxon>
        <taxon>Bacillariophyta</taxon>
        <taxon>Bacillariophyceae</taxon>
        <taxon>Bacillariophycidae</taxon>
        <taxon>Naviculales</taxon>
        <taxon>Naviculaceae</taxon>
        <taxon>Seminavis</taxon>
    </lineage>
</organism>
<dbReference type="OrthoDB" id="10261355at2759"/>
<reference evidence="2" key="1">
    <citation type="submission" date="2020-06" db="EMBL/GenBank/DDBJ databases">
        <authorList>
            <consortium name="Plant Systems Biology data submission"/>
        </authorList>
    </citation>
    <scope>NUCLEOTIDE SEQUENCE</scope>
    <source>
        <strain evidence="2">D6</strain>
    </source>
</reference>
<evidence type="ECO:0000313" key="3">
    <source>
        <dbReference type="Proteomes" id="UP001153069"/>
    </source>
</evidence>
<evidence type="ECO:0000313" key="2">
    <source>
        <dbReference type="EMBL" id="CAB9514930.1"/>
    </source>
</evidence>
<evidence type="ECO:0000256" key="1">
    <source>
        <dbReference type="SAM" id="Coils"/>
    </source>
</evidence>